<evidence type="ECO:0000313" key="3">
    <source>
        <dbReference type="Proteomes" id="UP000789508"/>
    </source>
</evidence>
<organism evidence="2 3">
    <name type="scientific">Ambispora leptoticha</name>
    <dbReference type="NCBI Taxonomy" id="144679"/>
    <lineage>
        <taxon>Eukaryota</taxon>
        <taxon>Fungi</taxon>
        <taxon>Fungi incertae sedis</taxon>
        <taxon>Mucoromycota</taxon>
        <taxon>Glomeromycotina</taxon>
        <taxon>Glomeromycetes</taxon>
        <taxon>Archaeosporales</taxon>
        <taxon>Ambisporaceae</taxon>
        <taxon>Ambispora</taxon>
    </lineage>
</organism>
<evidence type="ECO:0000313" key="2">
    <source>
        <dbReference type="EMBL" id="CAG8776997.1"/>
    </source>
</evidence>
<reference evidence="2" key="1">
    <citation type="submission" date="2021-06" db="EMBL/GenBank/DDBJ databases">
        <authorList>
            <person name="Kallberg Y."/>
            <person name="Tangrot J."/>
            <person name="Rosling A."/>
        </authorList>
    </citation>
    <scope>NUCLEOTIDE SEQUENCE</scope>
    <source>
        <strain evidence="2">FL130A</strain>
    </source>
</reference>
<dbReference type="EMBL" id="CAJVPS010056333">
    <property type="protein sequence ID" value="CAG8776997.1"/>
    <property type="molecule type" value="Genomic_DNA"/>
</dbReference>
<evidence type="ECO:0000256" key="1">
    <source>
        <dbReference type="SAM" id="MobiDB-lite"/>
    </source>
</evidence>
<sequence length="73" mass="8703">FAEILTEFRTEVDKQKALERPEEDRQEAQARINEIYQQIKTIIQQLITEEEEEPLTIELEPGMEEENNQTEPE</sequence>
<comment type="caution">
    <text evidence="2">The sequence shown here is derived from an EMBL/GenBank/DDBJ whole genome shotgun (WGS) entry which is preliminary data.</text>
</comment>
<dbReference type="AlphaFoldDB" id="A0A9N9NVU4"/>
<proteinExistence type="predicted"/>
<gene>
    <name evidence="2" type="ORF">ALEPTO_LOCUS14456</name>
</gene>
<keyword evidence="3" id="KW-1185">Reference proteome</keyword>
<protein>
    <submittedName>
        <fullName evidence="2">10261_t:CDS:1</fullName>
    </submittedName>
</protein>
<feature type="region of interest" description="Disordered" evidence="1">
    <location>
        <begin position="53"/>
        <end position="73"/>
    </location>
</feature>
<accession>A0A9N9NVU4</accession>
<dbReference type="Proteomes" id="UP000789508">
    <property type="component" value="Unassembled WGS sequence"/>
</dbReference>
<name>A0A9N9NVU4_9GLOM</name>
<feature type="non-terminal residue" evidence="2">
    <location>
        <position position="1"/>
    </location>
</feature>